<dbReference type="Gene3D" id="2.40.10.220">
    <property type="entry name" value="predicted glycosyltransferase like domains"/>
    <property type="match status" value="1"/>
</dbReference>
<dbReference type="SUPFAM" id="SSF141371">
    <property type="entry name" value="PilZ domain-like"/>
    <property type="match status" value="1"/>
</dbReference>
<evidence type="ECO:0000259" key="2">
    <source>
        <dbReference type="Pfam" id="PF07238"/>
    </source>
</evidence>
<protein>
    <recommendedName>
        <fullName evidence="1">Cyclic diguanosine monophosphate-binding protein</fullName>
        <shortName evidence="1">c-di-GMP-binding protein</shortName>
    </recommendedName>
    <alternativeName>
        <fullName evidence="1">Pilz domain-containing protein</fullName>
    </alternativeName>
</protein>
<dbReference type="Pfam" id="PF07238">
    <property type="entry name" value="PilZ"/>
    <property type="match status" value="1"/>
</dbReference>
<dbReference type="InterPro" id="IPR009875">
    <property type="entry name" value="PilZ_domain"/>
</dbReference>
<evidence type="ECO:0000256" key="1">
    <source>
        <dbReference type="PIRNR" id="PIRNR028141"/>
    </source>
</evidence>
<keyword evidence="1" id="KW-0547">Nucleotide-binding</keyword>
<dbReference type="PIRSF" id="PIRSF028141">
    <property type="entry name" value="C-di-GMP_BP_PA4608"/>
    <property type="match status" value="1"/>
</dbReference>
<dbReference type="InterPro" id="IPR027021">
    <property type="entry name" value="C-di-GMP_BP_PA4608"/>
</dbReference>
<dbReference type="STRING" id="1818881.A3196_15720"/>
<keyword evidence="1" id="KW-0973">c-di-GMP</keyword>
<gene>
    <name evidence="3" type="ORF">A3196_15720</name>
</gene>
<comment type="subunit">
    <text evidence="1">Monomer in both c-di-GMP-bound and free forms.</text>
</comment>
<name>A0A1E2UTS0_9GAMM</name>
<comment type="caution">
    <text evidence="3">The sequence shown here is derived from an EMBL/GenBank/DDBJ whole genome shotgun (WGS) entry which is preliminary data.</text>
</comment>
<proteinExistence type="predicted"/>
<comment type="function">
    <text evidence="1">Binds the second messenger bis-(3'-5') cyclic dimeric guanosine monophosphate (c-di-GMP). Can bind two c-di-GMP molecules per monomer. May play a role in bacterial second-messenger regulated processes. Binding to c-di-GMP induces a conformational change of the C- and N-termini resulting in the exposure of a highly negative surface on one side of the protein to a possible effector protein.</text>
</comment>
<dbReference type="RefSeq" id="WP_069024712.1">
    <property type="nucleotide sequence ID" value="NZ_LVJZ01000003.1"/>
</dbReference>
<dbReference type="EMBL" id="LVJZ01000003">
    <property type="protein sequence ID" value="ODB98081.1"/>
    <property type="molecule type" value="Genomic_DNA"/>
</dbReference>
<accession>A0A1E2UTS0</accession>
<dbReference type="AlphaFoldDB" id="A0A1E2UTS0"/>
<evidence type="ECO:0000313" key="4">
    <source>
        <dbReference type="Proteomes" id="UP000094849"/>
    </source>
</evidence>
<feature type="domain" description="PilZ" evidence="2">
    <location>
        <begin position="8"/>
        <end position="104"/>
    </location>
</feature>
<keyword evidence="4" id="KW-1185">Reference proteome</keyword>
<dbReference type="Proteomes" id="UP000094849">
    <property type="component" value="Unassembled WGS sequence"/>
</dbReference>
<sequence>MNDHENKERRRFHRIIFDARATLETSSGSYETELIDISLKGALARIPTAWSPEVGESVTLKVLLDDGGTISMLASCAHVEKDQLGLLCEEIDMISISLLRRLVELNIGDDIILQRDLEALG</sequence>
<dbReference type="GO" id="GO:0035438">
    <property type="term" value="F:cyclic-di-GMP binding"/>
    <property type="evidence" value="ECO:0007669"/>
    <property type="project" value="InterPro"/>
</dbReference>
<organism evidence="3 4">
    <name type="scientific">Candidatus Thiodiazotropha endoloripes</name>
    <dbReference type="NCBI Taxonomy" id="1818881"/>
    <lineage>
        <taxon>Bacteria</taxon>
        <taxon>Pseudomonadati</taxon>
        <taxon>Pseudomonadota</taxon>
        <taxon>Gammaproteobacteria</taxon>
        <taxon>Chromatiales</taxon>
        <taxon>Sedimenticolaceae</taxon>
        <taxon>Candidatus Thiodiazotropha</taxon>
    </lineage>
</organism>
<evidence type="ECO:0000313" key="3">
    <source>
        <dbReference type="EMBL" id="ODB98081.1"/>
    </source>
</evidence>
<reference evidence="3 4" key="1">
    <citation type="submission" date="2016-03" db="EMBL/GenBank/DDBJ databases">
        <title>Chemosynthetic sulphur-oxidizing symbionts of marine invertebrate animals are capable of nitrogen fixation.</title>
        <authorList>
            <person name="Petersen J.M."/>
            <person name="Kemper A."/>
            <person name="Gruber-Vodicka H."/>
            <person name="Cardini U."/>
            <person name="Geest Mvander."/>
            <person name="Kleiner M."/>
            <person name="Bulgheresi S."/>
            <person name="Fussmann M."/>
            <person name="Herbold C."/>
            <person name="Seah B.K.B."/>
            <person name="Antony C.Paul."/>
            <person name="Liu D."/>
            <person name="Belitz A."/>
            <person name="Weber M."/>
        </authorList>
    </citation>
    <scope>NUCLEOTIDE SEQUENCE [LARGE SCALE GENOMIC DNA]</scope>
    <source>
        <strain evidence="3">G_D</strain>
    </source>
</reference>